<dbReference type="OrthoDB" id="9789493at2"/>
<evidence type="ECO:0000313" key="5">
    <source>
        <dbReference type="EMBL" id="TCV07673.1"/>
    </source>
</evidence>
<evidence type="ECO:0000256" key="3">
    <source>
        <dbReference type="ARBA" id="ARBA00023239"/>
    </source>
</evidence>
<dbReference type="InterPro" id="IPR028978">
    <property type="entry name" value="Chorismate_lyase_/UTRA_dom_sf"/>
</dbReference>
<dbReference type="Pfam" id="PF04345">
    <property type="entry name" value="Chor_lyase"/>
    <property type="match status" value="1"/>
</dbReference>
<dbReference type="UniPathway" id="UPA00232"/>
<dbReference type="GO" id="GO:0042866">
    <property type="term" value="P:pyruvate biosynthetic process"/>
    <property type="evidence" value="ECO:0007669"/>
    <property type="project" value="UniProtKB-UniRule"/>
</dbReference>
<dbReference type="EMBL" id="SMBY01000002">
    <property type="protein sequence ID" value="TCV07673.1"/>
    <property type="molecule type" value="Genomic_DNA"/>
</dbReference>
<keyword evidence="2 4" id="KW-0831">Ubiquinone biosynthesis</keyword>
<name>A0A4R3VS66_9GAMM</name>
<comment type="function">
    <text evidence="4">Removes the pyruvyl group from chorismate, with concomitant aromatization of the ring, to provide 4-hydroxybenzoate (4HB) for the ubiquinone pathway.</text>
</comment>
<comment type="similarity">
    <text evidence="4">Belongs to the UbiC family.</text>
</comment>
<dbReference type="PANTHER" id="PTHR38683">
    <property type="entry name" value="CHORISMATE PYRUVATE-LYASE"/>
    <property type="match status" value="1"/>
</dbReference>
<dbReference type="Gene3D" id="3.40.1410.10">
    <property type="entry name" value="Chorismate lyase-like"/>
    <property type="match status" value="1"/>
</dbReference>
<keyword evidence="3 4" id="KW-0456">Lyase</keyword>
<organism evidence="5 6">
    <name type="scientific">Samsonia erythrinae</name>
    <dbReference type="NCBI Taxonomy" id="160434"/>
    <lineage>
        <taxon>Bacteria</taxon>
        <taxon>Pseudomonadati</taxon>
        <taxon>Pseudomonadota</taxon>
        <taxon>Gammaproteobacteria</taxon>
        <taxon>Enterobacterales</taxon>
        <taxon>Pectobacteriaceae</taxon>
        <taxon>Samsonia</taxon>
    </lineage>
</organism>
<comment type="catalytic activity">
    <reaction evidence="4">
        <text>chorismate = 4-hydroxybenzoate + pyruvate</text>
        <dbReference type="Rhea" id="RHEA:16505"/>
        <dbReference type="ChEBI" id="CHEBI:15361"/>
        <dbReference type="ChEBI" id="CHEBI:17879"/>
        <dbReference type="ChEBI" id="CHEBI:29748"/>
        <dbReference type="EC" id="4.1.3.40"/>
    </reaction>
</comment>
<comment type="subcellular location">
    <subcellularLocation>
        <location evidence="4">Cytoplasm</location>
    </subcellularLocation>
</comment>
<proteinExistence type="inferred from homology"/>
<feature type="binding site" evidence="4">
    <location>
        <position position="158"/>
    </location>
    <ligand>
        <name>substrate</name>
    </ligand>
</feature>
<evidence type="ECO:0000256" key="2">
    <source>
        <dbReference type="ARBA" id="ARBA00022688"/>
    </source>
</evidence>
<feature type="binding site" evidence="4">
    <location>
        <position position="117"/>
    </location>
    <ligand>
        <name>substrate</name>
    </ligand>
</feature>
<dbReference type="InterPro" id="IPR007440">
    <property type="entry name" value="Chorismate--pyruvate_lyase"/>
</dbReference>
<accession>A0A4R3VS66</accession>
<feature type="binding site" evidence="4">
    <location>
        <position position="79"/>
    </location>
    <ligand>
        <name>substrate</name>
    </ligand>
</feature>
<dbReference type="AlphaFoldDB" id="A0A4R3VS66"/>
<dbReference type="EC" id="4.1.3.40" evidence="4"/>
<evidence type="ECO:0000313" key="6">
    <source>
        <dbReference type="Proteomes" id="UP000295433"/>
    </source>
</evidence>
<dbReference type="GO" id="GO:0006744">
    <property type="term" value="P:ubiquinone biosynthetic process"/>
    <property type="evidence" value="ECO:0007669"/>
    <property type="project" value="UniProtKB-UniRule"/>
</dbReference>
<comment type="subunit">
    <text evidence="4">Monomer.</text>
</comment>
<comment type="pathway">
    <text evidence="4">Cofactor biosynthesis; ubiquinone biosynthesis.</text>
</comment>
<feature type="binding site" evidence="4">
    <location>
        <position position="37"/>
    </location>
    <ligand>
        <name>substrate</name>
    </ligand>
</feature>
<dbReference type="NCBIfam" id="NF008656">
    <property type="entry name" value="PRK11655.1"/>
    <property type="match status" value="1"/>
</dbReference>
<gene>
    <name evidence="4" type="primary">ubiC</name>
    <name evidence="5" type="ORF">EDC54_102233</name>
</gene>
<dbReference type="HAMAP" id="MF_01632">
    <property type="entry name" value="UbiC"/>
    <property type="match status" value="1"/>
</dbReference>
<keyword evidence="4" id="KW-0670">Pyruvate</keyword>
<dbReference type="SUPFAM" id="SSF64288">
    <property type="entry name" value="Chorismate lyase-like"/>
    <property type="match status" value="1"/>
</dbReference>
<dbReference type="GO" id="GO:0008813">
    <property type="term" value="F:chorismate lyase activity"/>
    <property type="evidence" value="ECO:0007669"/>
    <property type="project" value="UniProtKB-UniRule"/>
</dbReference>
<keyword evidence="6" id="KW-1185">Reference proteome</keyword>
<protein>
    <recommendedName>
        <fullName evidence="4">Chorismate pyruvate-lyase</fullName>
        <shortName evidence="4">CL</shortName>
        <shortName evidence="4">CPL</shortName>
        <ecNumber evidence="4">4.1.3.40</ecNumber>
    </recommendedName>
</protein>
<evidence type="ECO:0000256" key="4">
    <source>
        <dbReference type="HAMAP-Rule" id="MF_01632"/>
    </source>
</evidence>
<reference evidence="5 6" key="1">
    <citation type="submission" date="2019-03" db="EMBL/GenBank/DDBJ databases">
        <title>Genomic Encyclopedia of Type Strains, Phase IV (KMG-IV): sequencing the most valuable type-strain genomes for metagenomic binning, comparative biology and taxonomic classification.</title>
        <authorList>
            <person name="Goeker M."/>
        </authorList>
    </citation>
    <scope>NUCLEOTIDE SEQUENCE [LARGE SCALE GENOMIC DNA]</scope>
    <source>
        <strain evidence="5 6">DSM 16730</strain>
    </source>
</reference>
<dbReference type="PANTHER" id="PTHR38683:SF1">
    <property type="entry name" value="CHORISMATE PYRUVATE-LYASE"/>
    <property type="match status" value="1"/>
</dbReference>
<dbReference type="Proteomes" id="UP000295433">
    <property type="component" value="Unassembled WGS sequence"/>
</dbReference>
<dbReference type="RefSeq" id="WP_132454086.1">
    <property type="nucleotide sequence ID" value="NZ_JAWIZJ010000002.1"/>
</dbReference>
<keyword evidence="1 4" id="KW-0963">Cytoplasm</keyword>
<dbReference type="GO" id="GO:0005829">
    <property type="term" value="C:cytosol"/>
    <property type="evidence" value="ECO:0007669"/>
    <property type="project" value="TreeGrafter"/>
</dbReference>
<comment type="caution">
    <text evidence="5">The sequence shown here is derived from an EMBL/GenBank/DDBJ whole genome shotgun (WGS) entry which is preliminary data.</text>
</comment>
<evidence type="ECO:0000256" key="1">
    <source>
        <dbReference type="ARBA" id="ARBA00022490"/>
    </source>
</evidence>
<sequence>MSDDASMLLRTISWCTEPPSSVLPDHIGDWLRETGSMTQRLEKYCAQLEVTLCREGFITSQVLDEEREQLPFSESYWLREVVLYGDGRPWLFGRTLVPQQTLNGADAALTEIGNQPLGRYLFEQKALMRDYIHTGCCEGLWARRSRLCLSGGPLLLTELFLPEAPVYFTPGDEGWQVI</sequence>